<dbReference type="RefSeq" id="WP_311651191.1">
    <property type="nucleotide sequence ID" value="NZ_JAVRHY010000008.1"/>
</dbReference>
<dbReference type="Proteomes" id="UP001259982">
    <property type="component" value="Unassembled WGS sequence"/>
</dbReference>
<dbReference type="EMBL" id="JAVRHY010000008">
    <property type="protein sequence ID" value="MDT0618777.1"/>
    <property type="molecule type" value="Genomic_DNA"/>
</dbReference>
<evidence type="ECO:0000313" key="16">
    <source>
        <dbReference type="Proteomes" id="UP001259982"/>
    </source>
</evidence>
<dbReference type="InterPro" id="IPR024605">
    <property type="entry name" value="NADP_transhyd_a_C"/>
</dbReference>
<comment type="subcellular location">
    <subcellularLocation>
        <location evidence="2">Cell inner membrane</location>
        <topology evidence="2">Multi-pass membrane protein</topology>
    </subcellularLocation>
</comment>
<feature type="transmembrane region" description="Helical" evidence="13">
    <location>
        <begin position="62"/>
        <end position="81"/>
    </location>
</feature>
<comment type="catalytic activity">
    <reaction evidence="12">
        <text>NAD(+) + NADPH + H(+)(in) = NADH + NADP(+) + H(+)(out)</text>
        <dbReference type="Rhea" id="RHEA:47992"/>
        <dbReference type="ChEBI" id="CHEBI:15378"/>
        <dbReference type="ChEBI" id="CHEBI:57540"/>
        <dbReference type="ChEBI" id="CHEBI:57783"/>
        <dbReference type="ChEBI" id="CHEBI:57945"/>
        <dbReference type="ChEBI" id="CHEBI:58349"/>
        <dbReference type="EC" id="7.1.1.1"/>
    </reaction>
</comment>
<evidence type="ECO:0000259" key="14">
    <source>
        <dbReference type="Pfam" id="PF12769"/>
    </source>
</evidence>
<evidence type="ECO:0000256" key="3">
    <source>
        <dbReference type="ARBA" id="ARBA00012943"/>
    </source>
</evidence>
<evidence type="ECO:0000256" key="2">
    <source>
        <dbReference type="ARBA" id="ARBA00004429"/>
    </source>
</evidence>
<evidence type="ECO:0000256" key="6">
    <source>
        <dbReference type="ARBA" id="ARBA00022692"/>
    </source>
</evidence>
<dbReference type="PANTHER" id="PTHR10160:SF19">
    <property type="entry name" value="PROTON-TRANSLOCATING NAD(P)(+) TRANSHYDROGENASE"/>
    <property type="match status" value="1"/>
</dbReference>
<sequence>MITGFVALYIFMLAAFTGYEIIGRVPVILHTPLMSGSNFVHGIVLVGAMVALGHAHGFWETLIGFVGVVLAAGNAVGGYVVTERMLEMFKSSKD</sequence>
<comment type="caution">
    <text evidence="15">The sequence shown here is derived from an EMBL/GenBank/DDBJ whole genome shotgun (WGS) entry which is preliminary data.</text>
</comment>
<keyword evidence="11 13" id="KW-0472">Membrane</keyword>
<evidence type="ECO:0000256" key="5">
    <source>
        <dbReference type="ARBA" id="ARBA00022519"/>
    </source>
</evidence>
<keyword evidence="9 13" id="KW-1133">Transmembrane helix</keyword>
<evidence type="ECO:0000256" key="10">
    <source>
        <dbReference type="ARBA" id="ARBA00023027"/>
    </source>
</evidence>
<dbReference type="PANTHER" id="PTHR10160">
    <property type="entry name" value="NAD(P) TRANSHYDROGENASE"/>
    <property type="match status" value="1"/>
</dbReference>
<dbReference type="EC" id="7.1.1.1" evidence="3"/>
<feature type="transmembrane region" description="Helical" evidence="13">
    <location>
        <begin position="39"/>
        <end position="56"/>
    </location>
</feature>
<name>A0ABU3B8H8_9GAMM</name>
<keyword evidence="4" id="KW-1003">Cell membrane</keyword>
<comment type="function">
    <text evidence="1">The transhydrogenation between NADH and NADP is coupled to respiration and ATP hydrolysis and functions as a proton pump across the membrane.</text>
</comment>
<evidence type="ECO:0000256" key="12">
    <source>
        <dbReference type="ARBA" id="ARBA00048202"/>
    </source>
</evidence>
<accession>A0ABU3B8H8</accession>
<evidence type="ECO:0000256" key="7">
    <source>
        <dbReference type="ARBA" id="ARBA00022857"/>
    </source>
</evidence>
<keyword evidence="10" id="KW-0520">NAD</keyword>
<keyword evidence="6 13" id="KW-0812">Transmembrane</keyword>
<evidence type="ECO:0000256" key="4">
    <source>
        <dbReference type="ARBA" id="ARBA00022475"/>
    </source>
</evidence>
<feature type="domain" description="NAD(P) transhydrogenase alpha subunit C-terminal" evidence="14">
    <location>
        <begin position="8"/>
        <end position="90"/>
    </location>
</feature>
<keyword evidence="5" id="KW-0997">Cell inner membrane</keyword>
<dbReference type="Pfam" id="PF12769">
    <property type="entry name" value="PNTB_4TM"/>
    <property type="match status" value="1"/>
</dbReference>
<feature type="transmembrane region" description="Helical" evidence="13">
    <location>
        <begin position="6"/>
        <end position="27"/>
    </location>
</feature>
<proteinExistence type="predicted"/>
<keyword evidence="8" id="KW-1278">Translocase</keyword>
<evidence type="ECO:0000256" key="11">
    <source>
        <dbReference type="ARBA" id="ARBA00023136"/>
    </source>
</evidence>
<evidence type="ECO:0000256" key="1">
    <source>
        <dbReference type="ARBA" id="ARBA00003943"/>
    </source>
</evidence>
<keyword evidence="16" id="KW-1185">Reference proteome</keyword>
<gene>
    <name evidence="15" type="ORF">RM531_09860</name>
</gene>
<keyword evidence="7" id="KW-0521">NADP</keyword>
<evidence type="ECO:0000256" key="8">
    <source>
        <dbReference type="ARBA" id="ARBA00022967"/>
    </source>
</evidence>
<evidence type="ECO:0000256" key="13">
    <source>
        <dbReference type="SAM" id="Phobius"/>
    </source>
</evidence>
<evidence type="ECO:0000256" key="9">
    <source>
        <dbReference type="ARBA" id="ARBA00022989"/>
    </source>
</evidence>
<evidence type="ECO:0000313" key="15">
    <source>
        <dbReference type="EMBL" id="MDT0618777.1"/>
    </source>
</evidence>
<organism evidence="15 16">
    <name type="scientific">Spectribacter acetivorans</name>
    <dbReference type="NCBI Taxonomy" id="3075603"/>
    <lineage>
        <taxon>Bacteria</taxon>
        <taxon>Pseudomonadati</taxon>
        <taxon>Pseudomonadota</taxon>
        <taxon>Gammaproteobacteria</taxon>
        <taxon>Salinisphaerales</taxon>
        <taxon>Salinisphaeraceae</taxon>
        <taxon>Spectribacter</taxon>
    </lineage>
</organism>
<reference evidence="15 16" key="1">
    <citation type="submission" date="2023-09" db="EMBL/GenBank/DDBJ databases">
        <authorList>
            <person name="Rey-Velasco X."/>
        </authorList>
    </citation>
    <scope>NUCLEOTIDE SEQUENCE [LARGE SCALE GENOMIC DNA]</scope>
    <source>
        <strain evidence="15 16">P385</strain>
    </source>
</reference>
<protein>
    <recommendedName>
        <fullName evidence="3">proton-translocating NAD(P)(+) transhydrogenase</fullName>
        <ecNumber evidence="3">7.1.1.1</ecNumber>
    </recommendedName>
</protein>